<protein>
    <recommendedName>
        <fullName evidence="7">PID domain-containing protein</fullName>
    </recommendedName>
</protein>
<keyword evidence="10" id="KW-1185">Reference proteome</keyword>
<dbReference type="SMART" id="SM00462">
    <property type="entry name" value="PTB"/>
    <property type="match status" value="1"/>
</dbReference>
<sequence length="545" mass="59654">MAEGDVPLVKSFSGSEIEFGANGTKMTRANSRMSTLLFWQGKGKANGAPNGRNWLHAPDALVKGHVAYPVKFLGCTQVEQPKGIEVVKDAIKKLQFTQQLKKSEAKDGAKCKKVEITISVDGVAIQEPKTNNILYQFPLHRISYCADDKGAKKYFSFIAKGGSTVNNVNGHDGNMDKHECFVFISSKLASEITLTIGQAFDLAYRRFLNDNGKYIEMQKMQLQNKKLEIQMNTYKNRLQELSKITYKDDLNSYLARNKLSDITEFKPPPELEKQLNTLTLANGFSAMNGNKTPELGVDALSNNSTDTFNSSNDNNLLLATPPPQHNGKHNFGTGKLIGDLLTSKNPSVGTKLEGLILNSDSDSDFDPRACEEPPAPAPHHAATPPLLAPPPKTSKRQPTAVPPPQPTLNGSDLFGSTPFAVQQQPPPPAPTTQPFPTSTPNKPNYDISDFNLHTSVFNTNTSFTNGLSGYDPFDTQKSGNIFGNGFNNTFNGFGNLSEKQSVELNSSFNGFLDKTISEMKDGFSRGITFGNDDFSIDNLDPLKKN</sequence>
<dbReference type="CDD" id="cd01273">
    <property type="entry name" value="PTB_CED-6"/>
    <property type="match status" value="1"/>
</dbReference>
<evidence type="ECO:0000259" key="7">
    <source>
        <dbReference type="PROSITE" id="PS01179"/>
    </source>
</evidence>
<evidence type="ECO:0000256" key="3">
    <source>
        <dbReference type="ARBA" id="ARBA00022907"/>
    </source>
</evidence>
<reference evidence="10 11" key="1">
    <citation type="submission" date="2020-04" db="EMBL/GenBank/DDBJ databases">
        <authorList>
            <person name="Wallbank WR R."/>
            <person name="Pardo Diaz C."/>
            <person name="Kozak K."/>
            <person name="Martin S."/>
            <person name="Jiggins C."/>
            <person name="Moest M."/>
            <person name="Warren A I."/>
            <person name="Byers J.R.P. K."/>
            <person name="Montejo-Kovacevich G."/>
            <person name="Yen C E."/>
        </authorList>
    </citation>
    <scope>NUCLEOTIDE SEQUENCE [LARGE SCALE GENOMIC DNA]</scope>
</reference>
<keyword evidence="2" id="KW-0963">Cytoplasm</keyword>
<name>A0A8S1BSY9_ARCPL</name>
<comment type="similarity">
    <text evidence="4">Belongs to the ced-6 family.</text>
</comment>
<feature type="region of interest" description="Disordered" evidence="6">
    <location>
        <begin position="358"/>
        <end position="442"/>
    </location>
</feature>
<dbReference type="PANTHER" id="PTHR11232">
    <property type="entry name" value="PHOSPHOTYROSINE INTERACTION DOMAIN-CONTAINING FAMILY MEMBER"/>
    <property type="match status" value="1"/>
</dbReference>
<evidence type="ECO:0000256" key="4">
    <source>
        <dbReference type="ARBA" id="ARBA00060944"/>
    </source>
</evidence>
<evidence type="ECO:0000256" key="6">
    <source>
        <dbReference type="SAM" id="MobiDB-lite"/>
    </source>
</evidence>
<dbReference type="Pfam" id="PF00640">
    <property type="entry name" value="PID"/>
    <property type="match status" value="1"/>
</dbReference>
<evidence type="ECO:0000313" key="11">
    <source>
        <dbReference type="Proteomes" id="UP000494256"/>
    </source>
</evidence>
<dbReference type="GO" id="GO:0043277">
    <property type="term" value="P:apoptotic cell clearance"/>
    <property type="evidence" value="ECO:0007669"/>
    <property type="project" value="UniProtKB-ARBA"/>
</dbReference>
<evidence type="ECO:0000313" key="8">
    <source>
        <dbReference type="EMBL" id="CAB3241927.1"/>
    </source>
</evidence>
<proteinExistence type="inferred from homology"/>
<feature type="coiled-coil region" evidence="5">
    <location>
        <begin position="217"/>
        <end position="244"/>
    </location>
</feature>
<comment type="subcellular location">
    <subcellularLocation>
        <location evidence="1">Cytoplasm</location>
    </subcellularLocation>
</comment>
<dbReference type="AlphaFoldDB" id="A0A8S1BSY9"/>
<dbReference type="FunFam" id="2.30.29.30:FF:000118">
    <property type="entry name" value="GULP PTB domain containing engulfment adaptor 1"/>
    <property type="match status" value="1"/>
</dbReference>
<evidence type="ECO:0000256" key="5">
    <source>
        <dbReference type="SAM" id="Coils"/>
    </source>
</evidence>
<dbReference type="Gene3D" id="2.30.29.30">
    <property type="entry name" value="Pleckstrin-homology domain (PH domain)/Phosphotyrosine-binding domain (PTB)"/>
    <property type="match status" value="1"/>
</dbReference>
<feature type="compositionally biased region" description="Pro residues" evidence="6">
    <location>
        <begin position="424"/>
        <end position="433"/>
    </location>
</feature>
<feature type="domain" description="PID" evidence="7">
    <location>
        <begin position="66"/>
        <end position="219"/>
    </location>
</feature>
<dbReference type="PROSITE" id="PS01179">
    <property type="entry name" value="PID"/>
    <property type="match status" value="1"/>
</dbReference>
<keyword evidence="3" id="KW-0581">Phagocytosis</keyword>
<dbReference type="EMBL" id="CADEBD010001048">
    <property type="protein sequence ID" value="CAB3262041.1"/>
    <property type="molecule type" value="Genomic_DNA"/>
</dbReference>
<accession>A0A8S1BSY9</accession>
<evidence type="ECO:0000256" key="2">
    <source>
        <dbReference type="ARBA" id="ARBA00022490"/>
    </source>
</evidence>
<dbReference type="InterPro" id="IPR006020">
    <property type="entry name" value="PTB/PI_dom"/>
</dbReference>
<dbReference type="InterPro" id="IPR051133">
    <property type="entry name" value="Adapter_Engulfment-Domain"/>
</dbReference>
<dbReference type="SUPFAM" id="SSF50729">
    <property type="entry name" value="PH domain-like"/>
    <property type="match status" value="1"/>
</dbReference>
<dbReference type="OrthoDB" id="10057585at2759"/>
<keyword evidence="5" id="KW-0175">Coiled coil</keyword>
<dbReference type="InterPro" id="IPR011993">
    <property type="entry name" value="PH-like_dom_sf"/>
</dbReference>
<dbReference type="GO" id="GO:0005737">
    <property type="term" value="C:cytoplasm"/>
    <property type="evidence" value="ECO:0007669"/>
    <property type="project" value="UniProtKB-SubCell"/>
</dbReference>
<comment type="caution">
    <text evidence="9">The sequence shown here is derived from an EMBL/GenBank/DDBJ whole genome shotgun (WGS) entry which is preliminary data.</text>
</comment>
<evidence type="ECO:0000256" key="1">
    <source>
        <dbReference type="ARBA" id="ARBA00004496"/>
    </source>
</evidence>
<gene>
    <name evidence="9" type="ORF">APLA_LOCUS17514</name>
    <name evidence="8" type="ORF">APLA_LOCUS8903</name>
</gene>
<dbReference type="Proteomes" id="UP000494256">
    <property type="component" value="Unassembled WGS sequence"/>
</dbReference>
<dbReference type="EMBL" id="CADEBC010000511">
    <property type="protein sequence ID" value="CAB3241927.1"/>
    <property type="molecule type" value="Genomic_DNA"/>
</dbReference>
<dbReference type="Proteomes" id="UP000494106">
    <property type="component" value="Unassembled WGS sequence"/>
</dbReference>
<evidence type="ECO:0000313" key="10">
    <source>
        <dbReference type="Proteomes" id="UP000494106"/>
    </source>
</evidence>
<dbReference type="PANTHER" id="PTHR11232:SF77">
    <property type="entry name" value="GULP PTB DOMAIN CONTAINING ENGULFMENT ADAPTOR 1"/>
    <property type="match status" value="1"/>
</dbReference>
<evidence type="ECO:0000313" key="9">
    <source>
        <dbReference type="EMBL" id="CAB3262041.1"/>
    </source>
</evidence>
<organism evidence="9 11">
    <name type="scientific">Arctia plantaginis</name>
    <name type="common">Wood tiger moth</name>
    <name type="synonym">Phalaena plantaginis</name>
    <dbReference type="NCBI Taxonomy" id="874455"/>
    <lineage>
        <taxon>Eukaryota</taxon>
        <taxon>Metazoa</taxon>
        <taxon>Ecdysozoa</taxon>
        <taxon>Arthropoda</taxon>
        <taxon>Hexapoda</taxon>
        <taxon>Insecta</taxon>
        <taxon>Pterygota</taxon>
        <taxon>Neoptera</taxon>
        <taxon>Endopterygota</taxon>
        <taxon>Lepidoptera</taxon>
        <taxon>Glossata</taxon>
        <taxon>Ditrysia</taxon>
        <taxon>Noctuoidea</taxon>
        <taxon>Erebidae</taxon>
        <taxon>Arctiinae</taxon>
        <taxon>Arctia</taxon>
    </lineage>
</organism>